<protein>
    <submittedName>
        <fullName evidence="1">Uncharacterized protein</fullName>
    </submittedName>
</protein>
<evidence type="ECO:0000313" key="1">
    <source>
        <dbReference type="EMBL" id="MPC81348.1"/>
    </source>
</evidence>
<organism evidence="1 2">
    <name type="scientific">Portunus trituberculatus</name>
    <name type="common">Swimming crab</name>
    <name type="synonym">Neptunus trituberculatus</name>
    <dbReference type="NCBI Taxonomy" id="210409"/>
    <lineage>
        <taxon>Eukaryota</taxon>
        <taxon>Metazoa</taxon>
        <taxon>Ecdysozoa</taxon>
        <taxon>Arthropoda</taxon>
        <taxon>Crustacea</taxon>
        <taxon>Multicrustacea</taxon>
        <taxon>Malacostraca</taxon>
        <taxon>Eumalacostraca</taxon>
        <taxon>Eucarida</taxon>
        <taxon>Decapoda</taxon>
        <taxon>Pleocyemata</taxon>
        <taxon>Brachyura</taxon>
        <taxon>Eubrachyura</taxon>
        <taxon>Portunoidea</taxon>
        <taxon>Portunidae</taxon>
        <taxon>Portuninae</taxon>
        <taxon>Portunus</taxon>
    </lineage>
</organism>
<dbReference type="EMBL" id="VSRR010056696">
    <property type="protein sequence ID" value="MPC81348.1"/>
    <property type="molecule type" value="Genomic_DNA"/>
</dbReference>
<name>A0A5B7IKS2_PORTR</name>
<reference evidence="1 2" key="1">
    <citation type="submission" date="2019-05" db="EMBL/GenBank/DDBJ databases">
        <title>Another draft genome of Portunus trituberculatus and its Hox gene families provides insights of decapod evolution.</title>
        <authorList>
            <person name="Jeong J.-H."/>
            <person name="Song I."/>
            <person name="Kim S."/>
            <person name="Choi T."/>
            <person name="Kim D."/>
            <person name="Ryu S."/>
            <person name="Kim W."/>
        </authorList>
    </citation>
    <scope>NUCLEOTIDE SEQUENCE [LARGE SCALE GENOMIC DNA]</scope>
    <source>
        <tissue evidence="1">Muscle</tissue>
    </source>
</reference>
<proteinExistence type="predicted"/>
<dbReference type="Proteomes" id="UP000324222">
    <property type="component" value="Unassembled WGS sequence"/>
</dbReference>
<evidence type="ECO:0000313" key="2">
    <source>
        <dbReference type="Proteomes" id="UP000324222"/>
    </source>
</evidence>
<comment type="caution">
    <text evidence="1">The sequence shown here is derived from an EMBL/GenBank/DDBJ whole genome shotgun (WGS) entry which is preliminary data.</text>
</comment>
<gene>
    <name evidence="1" type="ORF">E2C01_075958</name>
</gene>
<dbReference type="AlphaFoldDB" id="A0A5B7IKS2"/>
<keyword evidence="2" id="KW-1185">Reference proteome</keyword>
<accession>A0A5B7IKS2</accession>
<sequence length="102" mass="11370">MSTLQRPLSAKQLSTAMVSDANLQRLIRKGKEGDTGWVGNIPWNAPYVLATCQQFNPRVKMSHLAAWMPLTMFPVNNGRARMGKSEIGSQLQLQSVVEKTQK</sequence>